<sequence length="371" mass="39668">MTKKPSPISELLHHRARNLSKGAPVSLPIMASTTFLLPGDPDGSHFYARNGNPTVESVEAEIGILENAETVLFPSGMAAIAAMFHTVLRPGDKVLVHADGYYNVRALLNEHFAPRGITVETCPTAQMADADLSGCRLVMIETPSNPGLEVCDIAAVADRAKSAGALLVADNTTATPLCQQPLDLGADMVVMADTKAMAGHSDVLCGHVASRDTSLMNQVRGYRRLGGATVSPFDAYLLHRGLETLELRVSRANQNALILANHLLSHPSVQTVRYPGLPRDASHAVASRQMRDFGPIVSFTLKDRASAEKFIDNNPLIVPATSFGGVHTSAECRVRWGDHVADGFVRLACGIEPGEDLVKATENALRDISPV</sequence>
<dbReference type="Gene3D" id="3.90.1150.10">
    <property type="entry name" value="Aspartate Aminotransferase, domain 1"/>
    <property type="match status" value="1"/>
</dbReference>
<gene>
    <name evidence="3" type="ORF">MGWOODY_Hyp988</name>
</gene>
<evidence type="ECO:0000256" key="2">
    <source>
        <dbReference type="ARBA" id="ARBA00022898"/>
    </source>
</evidence>
<dbReference type="AlphaFoldDB" id="A0A160TZ36"/>
<dbReference type="GO" id="GO:0005737">
    <property type="term" value="C:cytoplasm"/>
    <property type="evidence" value="ECO:0007669"/>
    <property type="project" value="TreeGrafter"/>
</dbReference>
<protein>
    <submittedName>
        <fullName evidence="3">Cystathionine gamma-lyase</fullName>
        <ecNumber evidence="3">4.4.1.1</ecNumber>
    </submittedName>
</protein>
<name>A0A160TZ36_9ZZZZ</name>
<dbReference type="InterPro" id="IPR015421">
    <property type="entry name" value="PyrdxlP-dep_Trfase_major"/>
</dbReference>
<dbReference type="Pfam" id="PF01053">
    <property type="entry name" value="Cys_Met_Meta_PP"/>
    <property type="match status" value="1"/>
</dbReference>
<reference evidence="3" key="1">
    <citation type="submission" date="2015-10" db="EMBL/GenBank/DDBJ databases">
        <authorList>
            <person name="Gilbert D.G."/>
        </authorList>
    </citation>
    <scope>NUCLEOTIDE SEQUENCE</scope>
</reference>
<dbReference type="GO" id="GO:0004123">
    <property type="term" value="F:cystathionine gamma-lyase activity"/>
    <property type="evidence" value="ECO:0007669"/>
    <property type="project" value="TreeGrafter"/>
</dbReference>
<dbReference type="GO" id="GO:0019346">
    <property type="term" value="P:transsulfuration"/>
    <property type="evidence" value="ECO:0007669"/>
    <property type="project" value="InterPro"/>
</dbReference>
<accession>A0A160TZ36</accession>
<dbReference type="InterPro" id="IPR015424">
    <property type="entry name" value="PyrdxlP-dep_Trfase"/>
</dbReference>
<dbReference type="PANTHER" id="PTHR11808:SF85">
    <property type="entry name" value="CYSTATHIONINE GAMMA-LYASE-RELATED"/>
    <property type="match status" value="1"/>
</dbReference>
<keyword evidence="2" id="KW-0663">Pyridoxal phosphate</keyword>
<organism evidence="3">
    <name type="scientific">hydrothermal vent metagenome</name>
    <dbReference type="NCBI Taxonomy" id="652676"/>
    <lineage>
        <taxon>unclassified sequences</taxon>
        <taxon>metagenomes</taxon>
        <taxon>ecological metagenomes</taxon>
    </lineage>
</organism>
<dbReference type="EC" id="4.4.1.1" evidence="3"/>
<dbReference type="InterPro" id="IPR000277">
    <property type="entry name" value="Cys/Met-Metab_PyrdxlP-dep_enz"/>
</dbReference>
<dbReference type="EMBL" id="CZQD01000025">
    <property type="protein sequence ID" value="CUS56463.1"/>
    <property type="molecule type" value="Genomic_DNA"/>
</dbReference>
<dbReference type="GO" id="GO:0019343">
    <property type="term" value="P:cysteine biosynthetic process via cystathionine"/>
    <property type="evidence" value="ECO:0007669"/>
    <property type="project" value="TreeGrafter"/>
</dbReference>
<dbReference type="InterPro" id="IPR015422">
    <property type="entry name" value="PyrdxlP-dep_Trfase_small"/>
</dbReference>
<proteinExistence type="predicted"/>
<dbReference type="SUPFAM" id="SSF53383">
    <property type="entry name" value="PLP-dependent transferases"/>
    <property type="match status" value="1"/>
</dbReference>
<dbReference type="GO" id="GO:0030170">
    <property type="term" value="F:pyridoxal phosphate binding"/>
    <property type="evidence" value="ECO:0007669"/>
    <property type="project" value="InterPro"/>
</dbReference>
<dbReference type="PANTHER" id="PTHR11808">
    <property type="entry name" value="TRANS-SULFURATION ENZYME FAMILY MEMBER"/>
    <property type="match status" value="1"/>
</dbReference>
<evidence type="ECO:0000313" key="3">
    <source>
        <dbReference type="EMBL" id="CUS56463.1"/>
    </source>
</evidence>
<evidence type="ECO:0000256" key="1">
    <source>
        <dbReference type="ARBA" id="ARBA00001933"/>
    </source>
</evidence>
<dbReference type="PIRSF" id="PIRSF001434">
    <property type="entry name" value="CGS"/>
    <property type="match status" value="1"/>
</dbReference>
<comment type="cofactor">
    <cofactor evidence="1">
        <name>pyridoxal 5'-phosphate</name>
        <dbReference type="ChEBI" id="CHEBI:597326"/>
    </cofactor>
</comment>
<dbReference type="NCBIfam" id="NF005758">
    <property type="entry name" value="PRK07582.1"/>
    <property type="match status" value="1"/>
</dbReference>
<dbReference type="FunFam" id="3.40.640.10:FF:000046">
    <property type="entry name" value="Cystathionine gamma-lyase"/>
    <property type="match status" value="1"/>
</dbReference>
<dbReference type="Gene3D" id="3.40.640.10">
    <property type="entry name" value="Type I PLP-dependent aspartate aminotransferase-like (Major domain)"/>
    <property type="match status" value="1"/>
</dbReference>
<keyword evidence="3" id="KW-0456">Lyase</keyword>